<dbReference type="Pfam" id="PF07195">
    <property type="entry name" value="FliD_C"/>
    <property type="match status" value="1"/>
</dbReference>
<dbReference type="PANTHER" id="PTHR30288">
    <property type="entry name" value="FLAGELLAR CAP/ASSEMBLY PROTEIN FLID"/>
    <property type="match status" value="1"/>
</dbReference>
<dbReference type="Proteomes" id="UP000474104">
    <property type="component" value="Unassembled WGS sequence"/>
</dbReference>
<accession>A0A9X5C672</accession>
<keyword evidence="4 5" id="KW-0975">Bacterial flagellum</keyword>
<dbReference type="Pfam" id="PF02465">
    <property type="entry name" value="FliD_N"/>
    <property type="match status" value="1"/>
</dbReference>
<dbReference type="InterPro" id="IPR003481">
    <property type="entry name" value="FliD_N"/>
</dbReference>
<sequence length="772" mass="83307">MASVGSLSSSTSNSIRGYGGLASGLDRDELIKGMTLGTTSKLNQQEQKKQKIEWMQEAVRAISDKMISFHGKYTETLTSSSNLFSSLLWGRNKITTSGANSKYVSITGTASGADAMTILGIKQKAQNASLSSNKMASNGVMTSEAIQKDQTYTDLKGKTLDFKYDDKEYSIEIGFDFTDNELAAKAIQGQLNAVMVDEEAKIKLGDLVKIEGDTTDGFTIKKGDKVESGKEITLTGGTALTNMGIADASVELNDTGVKTTGTVATQTLAQYVSGETLTFSYNGAEAKIQIANDAKSLDDVRASLQKELNAKFGEGRILVEATADNKLTFKTTVPGGTEADTSSILKVTGGSNEALSALGLSGGLSNRTNFDEKIEVKQDGYKFKLNGKEIEVKAYEDGGKYYITRKDLVNAINSSDANVTVTYQEAADKFTFTSKVNGASGVIDFGGNDDTTKALLSNAFGLDKTEMEKEVRGDDAIVAVKYAGSDQVVELRRDSNTFTVDGLTMSLKGTFGYENGILVNPNDETNAIEINASVDVDKLMDTIKSFVADYNAIVDLVNGELTTKHDRDYDPLTSDQKGELSESEISKWETKAKEGLLYGDSDLRGLSMDLRVVVSGGLLTKFEEIGINLSSSYSDNGKLNIDESKLRAALETDPESVQKLFTSTAGKDAEGNETFNGLATNLKNVMNKYVKTIGSMETKGILIRKAGSKSAAQSLTQNTYYDQLTAIDKMIDKLKARLKTEQDRYISQFSTLETMIANMNSQSSYLSSMGGY</sequence>
<comment type="function">
    <text evidence="5">Required for morphogenesis and for the elongation of the flagellar filament by facilitating polymerization of the flagellin monomers at the tip of growing filament. Forms a capping structure, which prevents flagellin subunits (transported through the central channel of the flagellum) from leaking out without polymerization at the distal end.</text>
</comment>
<feature type="domain" description="Flagellar hook-associated protein 2 C-terminal" evidence="7">
    <location>
        <begin position="482"/>
        <end position="761"/>
    </location>
</feature>
<dbReference type="GO" id="GO:0071973">
    <property type="term" value="P:bacterial-type flagellum-dependent cell motility"/>
    <property type="evidence" value="ECO:0007669"/>
    <property type="project" value="TreeGrafter"/>
</dbReference>
<evidence type="ECO:0000256" key="1">
    <source>
        <dbReference type="ARBA" id="ARBA00009764"/>
    </source>
</evidence>
<dbReference type="GO" id="GO:0005576">
    <property type="term" value="C:extracellular region"/>
    <property type="evidence" value="ECO:0007669"/>
    <property type="project" value="UniProtKB-SubCell"/>
</dbReference>
<comment type="subcellular location">
    <subcellularLocation>
        <location evidence="5">Secreted</location>
    </subcellularLocation>
    <subcellularLocation>
        <location evidence="5">Bacterial flagellum</location>
    </subcellularLocation>
</comment>
<dbReference type="OrthoDB" id="9776025at2"/>
<dbReference type="GO" id="GO:0009421">
    <property type="term" value="C:bacterial-type flagellum filament cap"/>
    <property type="evidence" value="ECO:0007669"/>
    <property type="project" value="InterPro"/>
</dbReference>
<dbReference type="EMBL" id="VIRB01000058">
    <property type="protein sequence ID" value="NDO68779.1"/>
    <property type="molecule type" value="Genomic_DNA"/>
</dbReference>
<dbReference type="GO" id="GO:0007155">
    <property type="term" value="P:cell adhesion"/>
    <property type="evidence" value="ECO:0007669"/>
    <property type="project" value="InterPro"/>
</dbReference>
<evidence type="ECO:0000259" key="6">
    <source>
        <dbReference type="Pfam" id="PF02465"/>
    </source>
</evidence>
<dbReference type="AlphaFoldDB" id="A0A9X5C672"/>
<organism evidence="8 9">
    <name type="scientific">Schaedlerella arabinosiphila</name>
    <dbReference type="NCBI Taxonomy" id="2044587"/>
    <lineage>
        <taxon>Bacteria</taxon>
        <taxon>Bacillati</taxon>
        <taxon>Bacillota</taxon>
        <taxon>Clostridia</taxon>
        <taxon>Lachnospirales</taxon>
        <taxon>Lachnospiraceae</taxon>
        <taxon>Schaedlerella</taxon>
    </lineage>
</organism>
<evidence type="ECO:0000256" key="3">
    <source>
        <dbReference type="ARBA" id="ARBA00023054"/>
    </source>
</evidence>
<gene>
    <name evidence="8" type="ORF">FMM80_08815</name>
</gene>
<protein>
    <recommendedName>
        <fullName evidence="5">Flagellar hook-associated protein 2</fullName>
        <shortName evidence="5">HAP2</shortName>
    </recommendedName>
    <alternativeName>
        <fullName evidence="5">Flagellar cap protein</fullName>
    </alternativeName>
</protein>
<name>A0A9X5C672_9FIRM</name>
<evidence type="ECO:0000313" key="9">
    <source>
        <dbReference type="Proteomes" id="UP000474104"/>
    </source>
</evidence>
<feature type="domain" description="Flagellar hook-associated protein 2 N-terminal" evidence="6">
    <location>
        <begin position="23"/>
        <end position="127"/>
    </location>
</feature>
<dbReference type="InterPro" id="IPR010809">
    <property type="entry name" value="FliD_C"/>
</dbReference>
<reference evidence="8 9" key="1">
    <citation type="submission" date="2019-07" db="EMBL/GenBank/DDBJ databases">
        <title>Draft genome sequences of 15 bacterial species constituting the stable defined intestinal microbiota of the GM15 gnotobiotic mouse model.</title>
        <authorList>
            <person name="Elie C."/>
            <person name="Mathieu A."/>
            <person name="Saliou A."/>
            <person name="Darnaud M."/>
            <person name="Leulier F."/>
            <person name="Tamellini A."/>
        </authorList>
    </citation>
    <scope>NUCLEOTIDE SEQUENCE [LARGE SCALE GENOMIC DNA]</scope>
    <source>
        <strain evidence="9">ASF 502</strain>
    </source>
</reference>
<proteinExistence type="inferred from homology"/>
<dbReference type="InterPro" id="IPR040026">
    <property type="entry name" value="FliD"/>
</dbReference>
<dbReference type="PANTHER" id="PTHR30288:SF0">
    <property type="entry name" value="FLAGELLAR HOOK-ASSOCIATED PROTEIN 2"/>
    <property type="match status" value="1"/>
</dbReference>
<keyword evidence="3" id="KW-0175">Coiled coil</keyword>
<evidence type="ECO:0000259" key="7">
    <source>
        <dbReference type="Pfam" id="PF07195"/>
    </source>
</evidence>
<comment type="similarity">
    <text evidence="1 5">Belongs to the FliD family.</text>
</comment>
<comment type="caution">
    <text evidence="8">The sequence shown here is derived from an EMBL/GenBank/DDBJ whole genome shotgun (WGS) entry which is preliminary data.</text>
</comment>
<dbReference type="GO" id="GO:0009424">
    <property type="term" value="C:bacterial-type flagellum hook"/>
    <property type="evidence" value="ECO:0007669"/>
    <property type="project" value="UniProtKB-UniRule"/>
</dbReference>
<evidence type="ECO:0000313" key="8">
    <source>
        <dbReference type="EMBL" id="NDO68779.1"/>
    </source>
</evidence>
<keyword evidence="5" id="KW-0964">Secreted</keyword>
<evidence type="ECO:0000256" key="4">
    <source>
        <dbReference type="ARBA" id="ARBA00023143"/>
    </source>
</evidence>
<comment type="subunit">
    <text evidence="2 5">Homopentamer.</text>
</comment>
<evidence type="ECO:0000256" key="5">
    <source>
        <dbReference type="RuleBase" id="RU362066"/>
    </source>
</evidence>
<evidence type="ECO:0000256" key="2">
    <source>
        <dbReference type="ARBA" id="ARBA00011255"/>
    </source>
</evidence>